<evidence type="ECO:0000259" key="3">
    <source>
        <dbReference type="SMART" id="SM00014"/>
    </source>
</evidence>
<feature type="domain" description="Phosphatidic acid phosphatase type 2/haloperoxidase" evidence="3">
    <location>
        <begin position="180"/>
        <end position="304"/>
    </location>
</feature>
<dbReference type="InterPro" id="IPR036938">
    <property type="entry name" value="PAP2/HPO_sf"/>
</dbReference>
<dbReference type="Proteomes" id="UP000605427">
    <property type="component" value="Unassembled WGS sequence"/>
</dbReference>
<dbReference type="InterPro" id="IPR011050">
    <property type="entry name" value="Pectin_lyase_fold/virulence"/>
</dbReference>
<dbReference type="Gene3D" id="1.20.144.10">
    <property type="entry name" value="Phosphatidic acid phosphatase type 2/haloperoxidase"/>
    <property type="match status" value="1"/>
</dbReference>
<proteinExistence type="predicted"/>
<evidence type="ECO:0000256" key="2">
    <source>
        <dbReference type="SAM" id="SignalP"/>
    </source>
</evidence>
<keyword evidence="5" id="KW-1185">Reference proteome</keyword>
<dbReference type="NCBIfam" id="TIGR02601">
    <property type="entry name" value="autotrns_rpt"/>
    <property type="match status" value="1"/>
</dbReference>
<feature type="signal peptide" evidence="2">
    <location>
        <begin position="1"/>
        <end position="23"/>
    </location>
</feature>
<name>A0ABQ2A717_9BACL</name>
<sequence>MKKRTLKQMLVVAMGFAILSNTAVVHPAIAAADAYEIQVPSQPAWGYFADSYKTNSGDNQSVESNAALGTLSEFLKLWTPGSTWNNGTKLQEDVLNYNIQYVVDLAATRTAADEELAYLVDRRGQTYSAVEGLGALTDVYRELSKTTTSIDGVAADATTKKYDDEDSTNKGGDSESSLGKMVDLIGVVRGNYASTNPSKTFFQYMRPYRWVNMQEGTNDNRIVVPTLVPAISTTPEKDGGFPSGHTNASYLASLSLAYAVPERYQELLTRASEMGDSRIVSGMHSPLDVMGGRVLATALAAATLADPDNAELKRQAYDQAHDILLKETGTAEDRFADYEQNKADYMQRLTYGFKQIGDTTKPMIVPQDAEVLLETRLPYLSDEQRREVLATTGLESGYPLLDDPEGWGRLNLFEAANGYGAFSGNVTVNMDAAQGGFNAEDLWRNDISGAGKLIKQGSGKLALAGNSTYTGGTELAAGTLEAQSAAAFGMGNVVNGGTIIESVEGPRLLTIGGDFTQAANSVLEIGVTGADDGIEVAGKLQAGGTLRVNFVDGYEFEKRDLTLITGGSIEGKFDKLEVVGMSGDYSAKLKYESGKIVLALSEKK</sequence>
<dbReference type="SUPFAM" id="SSF51126">
    <property type="entry name" value="Pectin lyase-like"/>
    <property type="match status" value="1"/>
</dbReference>
<dbReference type="PRINTS" id="PR00483">
    <property type="entry name" value="BACPHPHTASE"/>
</dbReference>
<dbReference type="Pfam" id="PF01569">
    <property type="entry name" value="PAP2"/>
    <property type="match status" value="1"/>
</dbReference>
<dbReference type="SMART" id="SM00014">
    <property type="entry name" value="acidPPc"/>
    <property type="match status" value="1"/>
</dbReference>
<comment type="caution">
    <text evidence="4">The sequence shown here is derived from an EMBL/GenBank/DDBJ whole genome shotgun (WGS) entry which is preliminary data.</text>
</comment>
<evidence type="ECO:0000313" key="5">
    <source>
        <dbReference type="Proteomes" id="UP000605427"/>
    </source>
</evidence>
<dbReference type="InterPro" id="IPR013425">
    <property type="entry name" value="Autotrns_rpt"/>
</dbReference>
<dbReference type="InterPro" id="IPR000326">
    <property type="entry name" value="PAP2/HPO"/>
</dbReference>
<accession>A0ABQ2A717</accession>
<feature type="chain" id="PRO_5045396326" evidence="2">
    <location>
        <begin position="24"/>
        <end position="604"/>
    </location>
</feature>
<gene>
    <name evidence="4" type="ORF">GCM10007362_43550</name>
</gene>
<dbReference type="EMBL" id="BMDD01000006">
    <property type="protein sequence ID" value="GGH85644.1"/>
    <property type="molecule type" value="Genomic_DNA"/>
</dbReference>
<dbReference type="SUPFAM" id="SSF48317">
    <property type="entry name" value="Acid phosphatase/Vanadium-dependent haloperoxidase"/>
    <property type="match status" value="1"/>
</dbReference>
<dbReference type="CDD" id="cd03397">
    <property type="entry name" value="PAP2_acid_phosphatase"/>
    <property type="match status" value="1"/>
</dbReference>
<reference evidence="5" key="1">
    <citation type="journal article" date="2019" name="Int. J. Syst. Evol. Microbiol.">
        <title>The Global Catalogue of Microorganisms (GCM) 10K type strain sequencing project: providing services to taxonomists for standard genome sequencing and annotation.</title>
        <authorList>
            <consortium name="The Broad Institute Genomics Platform"/>
            <consortium name="The Broad Institute Genome Sequencing Center for Infectious Disease"/>
            <person name="Wu L."/>
            <person name="Ma J."/>
        </authorList>
    </citation>
    <scope>NUCLEOTIDE SEQUENCE [LARGE SCALE GENOMIC DNA]</scope>
    <source>
        <strain evidence="5">CCM 8702</strain>
    </source>
</reference>
<evidence type="ECO:0000256" key="1">
    <source>
        <dbReference type="ARBA" id="ARBA00022729"/>
    </source>
</evidence>
<protein>
    <submittedName>
        <fullName evidence="4">Phospholipid phosphatase</fullName>
    </submittedName>
</protein>
<dbReference type="InterPro" id="IPR001011">
    <property type="entry name" value="Acid_Pase_classA_bac"/>
</dbReference>
<keyword evidence="1 2" id="KW-0732">Signal</keyword>
<evidence type="ECO:0000313" key="4">
    <source>
        <dbReference type="EMBL" id="GGH85644.1"/>
    </source>
</evidence>
<organism evidence="4 5">
    <name type="scientific">Saccharibacillus endophyticus</name>
    <dbReference type="NCBI Taxonomy" id="2060666"/>
    <lineage>
        <taxon>Bacteria</taxon>
        <taxon>Bacillati</taxon>
        <taxon>Bacillota</taxon>
        <taxon>Bacilli</taxon>
        <taxon>Bacillales</taxon>
        <taxon>Paenibacillaceae</taxon>
        <taxon>Saccharibacillus</taxon>
    </lineage>
</organism>
<dbReference type="Pfam" id="PF12951">
    <property type="entry name" value="PATR"/>
    <property type="match status" value="1"/>
</dbReference>